<comment type="caution">
    <text evidence="2">The sequence shown here is derived from an EMBL/GenBank/DDBJ whole genome shotgun (WGS) entry which is preliminary data.</text>
</comment>
<evidence type="ECO:0000313" key="3">
    <source>
        <dbReference type="Proteomes" id="UP001215598"/>
    </source>
</evidence>
<evidence type="ECO:0000256" key="1">
    <source>
        <dbReference type="SAM" id="MobiDB-lite"/>
    </source>
</evidence>
<keyword evidence="3" id="KW-1185">Reference proteome</keyword>
<dbReference type="SUPFAM" id="SSF56973">
    <property type="entry name" value="Aerolisin/ETX pore-forming domain"/>
    <property type="match status" value="1"/>
</dbReference>
<reference evidence="2" key="1">
    <citation type="submission" date="2023-03" db="EMBL/GenBank/DDBJ databases">
        <title>Massive genome expansion in bonnet fungi (Mycena s.s.) driven by repeated elements and novel gene families across ecological guilds.</title>
        <authorList>
            <consortium name="Lawrence Berkeley National Laboratory"/>
            <person name="Harder C.B."/>
            <person name="Miyauchi S."/>
            <person name="Viragh M."/>
            <person name="Kuo A."/>
            <person name="Thoen E."/>
            <person name="Andreopoulos B."/>
            <person name="Lu D."/>
            <person name="Skrede I."/>
            <person name="Drula E."/>
            <person name="Henrissat B."/>
            <person name="Morin E."/>
            <person name="Kohler A."/>
            <person name="Barry K."/>
            <person name="LaButti K."/>
            <person name="Morin E."/>
            <person name="Salamov A."/>
            <person name="Lipzen A."/>
            <person name="Mereny Z."/>
            <person name="Hegedus B."/>
            <person name="Baldrian P."/>
            <person name="Stursova M."/>
            <person name="Weitz H."/>
            <person name="Taylor A."/>
            <person name="Grigoriev I.V."/>
            <person name="Nagy L.G."/>
            <person name="Martin F."/>
            <person name="Kauserud H."/>
        </authorList>
    </citation>
    <scope>NUCLEOTIDE SEQUENCE</scope>
    <source>
        <strain evidence="2">CBHHK182m</strain>
    </source>
</reference>
<dbReference type="Gene3D" id="2.80.10.50">
    <property type="match status" value="1"/>
</dbReference>
<name>A0AAD7IZ42_9AGAR</name>
<feature type="non-terminal residue" evidence="2">
    <location>
        <position position="356"/>
    </location>
</feature>
<organism evidence="2 3">
    <name type="scientific">Mycena metata</name>
    <dbReference type="NCBI Taxonomy" id="1033252"/>
    <lineage>
        <taxon>Eukaryota</taxon>
        <taxon>Fungi</taxon>
        <taxon>Dikarya</taxon>
        <taxon>Basidiomycota</taxon>
        <taxon>Agaricomycotina</taxon>
        <taxon>Agaricomycetes</taxon>
        <taxon>Agaricomycetidae</taxon>
        <taxon>Agaricales</taxon>
        <taxon>Marasmiineae</taxon>
        <taxon>Mycenaceae</taxon>
        <taxon>Mycena</taxon>
    </lineage>
</organism>
<protein>
    <submittedName>
        <fullName evidence="2">Uncharacterized protein</fullName>
    </submittedName>
</protein>
<dbReference type="Gene3D" id="2.170.15.10">
    <property type="entry name" value="Proaerolysin, chain A, domain 3"/>
    <property type="match status" value="1"/>
</dbReference>
<dbReference type="Proteomes" id="UP001215598">
    <property type="component" value="Unassembled WGS sequence"/>
</dbReference>
<sequence length="356" mass="37913">FFIPPPQLSFRIISYSTGKPFFSTAPAFGLASDAKNKDPNQYFSLIPATGTHSGLYLIRGKKSKEALFSNKRVSTTAGSGGQFTDDCFFKLVPGKFGFKGQVRLVAPSTSTVITVPSGSTRVVNQPFNEKDDPASAQFLSFQYDDMSVDGIQYDLPNAKILEDAPAEIGRGTFHNPTTVPQPNEFKRTKISSETSTFEFLAGFTLSAEATFEAGIPVVSSASFTLGVSTSQQWTWGKSSIVQRTYSVSSSIVTNPNYQTVVVSTYTIGKLQVPFTIYSTSKATGVKVTTEGVWTGTSGWNVQTNLINTGLGSPALTGSSSSTPVEKAPSKVAITSNTRKGSTTGSKVTKGSKVVAP</sequence>
<proteinExistence type="predicted"/>
<dbReference type="PANTHER" id="PTHR39244">
    <property type="entry name" value="NATTERIN-4"/>
    <property type="match status" value="1"/>
</dbReference>
<gene>
    <name evidence="2" type="ORF">B0H16DRAFT_1317483</name>
</gene>
<feature type="region of interest" description="Disordered" evidence="1">
    <location>
        <begin position="316"/>
        <end position="356"/>
    </location>
</feature>
<dbReference type="EMBL" id="JARKIB010000059">
    <property type="protein sequence ID" value="KAJ7752340.1"/>
    <property type="molecule type" value="Genomic_DNA"/>
</dbReference>
<evidence type="ECO:0000313" key="2">
    <source>
        <dbReference type="EMBL" id="KAJ7752340.1"/>
    </source>
</evidence>
<dbReference type="InterPro" id="IPR053237">
    <property type="entry name" value="Natterin_C"/>
</dbReference>
<dbReference type="PANTHER" id="PTHR39244:SF5">
    <property type="entry name" value="NATTERIN-3-LIKE"/>
    <property type="match status" value="1"/>
</dbReference>
<accession>A0AAD7IZ42</accession>
<dbReference type="AlphaFoldDB" id="A0AAD7IZ42"/>
<feature type="compositionally biased region" description="Polar residues" evidence="1">
    <location>
        <begin position="332"/>
        <end position="348"/>
    </location>
</feature>